<dbReference type="EMBL" id="WMEY01000003">
    <property type="protein sequence ID" value="MYL63894.1"/>
    <property type="molecule type" value="Genomic_DNA"/>
</dbReference>
<sequence>MRANADDRRDNAEKLKSIVQDTIENIHDAEASLEFTDSDIQKKAIKEKNQRRKQSIESMRNEIKDESKQ</sequence>
<proteinExistence type="inferred from homology"/>
<evidence type="ECO:0000256" key="1">
    <source>
        <dbReference type="SAM" id="MobiDB-lite"/>
    </source>
</evidence>
<dbReference type="RefSeq" id="WP_160919377.1">
    <property type="nucleotide sequence ID" value="NZ_WMEY01000003.1"/>
</dbReference>
<dbReference type="NCBIfam" id="TIGR03090">
    <property type="entry name" value="SASP_tlp"/>
    <property type="match status" value="1"/>
</dbReference>
<name>A0A845EZG7_9BACL</name>
<dbReference type="Proteomes" id="UP000447833">
    <property type="component" value="Unassembled WGS sequence"/>
</dbReference>
<reference evidence="2 3" key="1">
    <citation type="submission" date="2019-11" db="EMBL/GenBank/DDBJ databases">
        <title>Genome sequences of 17 halophilic strains isolated from different environments.</title>
        <authorList>
            <person name="Furrow R.E."/>
        </authorList>
    </citation>
    <scope>NUCLEOTIDE SEQUENCE [LARGE SCALE GENOMIC DNA]</scope>
    <source>
        <strain evidence="2 3">22506_14_FS</strain>
    </source>
</reference>
<evidence type="ECO:0000313" key="2">
    <source>
        <dbReference type="EMBL" id="MYL63894.1"/>
    </source>
</evidence>
<gene>
    <name evidence="2" type="ORF">GLW07_11060</name>
</gene>
<dbReference type="Pfam" id="PF19824">
    <property type="entry name" value="Tlp"/>
    <property type="match status" value="1"/>
</dbReference>
<protein>
    <submittedName>
        <fullName evidence="2">Small acid-soluble spore protein Tlp</fullName>
    </submittedName>
</protein>
<comment type="caution">
    <text evidence="2">The sequence shown here is derived from an EMBL/GenBank/DDBJ whole genome shotgun (WGS) entry which is preliminary data.</text>
</comment>
<dbReference type="GO" id="GO:0030435">
    <property type="term" value="P:sporulation resulting in formation of a cellular spore"/>
    <property type="evidence" value="ECO:0007669"/>
    <property type="project" value="UniProtKB-KW"/>
</dbReference>
<organism evidence="2 3">
    <name type="scientific">Guptibacillus hwajinpoensis</name>
    <dbReference type="NCBI Taxonomy" id="208199"/>
    <lineage>
        <taxon>Bacteria</taxon>
        <taxon>Bacillati</taxon>
        <taxon>Bacillota</taxon>
        <taxon>Bacilli</taxon>
        <taxon>Bacillales</taxon>
        <taxon>Guptibacillaceae</taxon>
        <taxon>Guptibacillus</taxon>
    </lineage>
</organism>
<feature type="compositionally biased region" description="Basic and acidic residues" evidence="1">
    <location>
        <begin position="59"/>
        <end position="69"/>
    </location>
</feature>
<dbReference type="GO" id="GO:0030436">
    <property type="term" value="P:asexual sporulation"/>
    <property type="evidence" value="ECO:0007669"/>
    <property type="project" value="UniProtKB-UniRule"/>
</dbReference>
<evidence type="ECO:0000313" key="3">
    <source>
        <dbReference type="Proteomes" id="UP000447833"/>
    </source>
</evidence>
<dbReference type="InterPro" id="IPR017524">
    <property type="entry name" value="SASP_thioredoxin-like"/>
</dbReference>
<dbReference type="HAMAP" id="MF_01506">
    <property type="entry name" value="Tlp"/>
    <property type="match status" value="1"/>
</dbReference>
<accession>A0A845EZG7</accession>
<feature type="region of interest" description="Disordered" evidence="1">
    <location>
        <begin position="44"/>
        <end position="69"/>
    </location>
</feature>
<dbReference type="AlphaFoldDB" id="A0A845EZG7"/>